<comment type="caution">
    <text evidence="6">The sequence shown here is derived from an EMBL/GenBank/DDBJ whole genome shotgun (WGS) entry which is preliminary data.</text>
</comment>
<dbReference type="InterPro" id="IPR043502">
    <property type="entry name" value="DNA/RNA_pol_sf"/>
</dbReference>
<proteinExistence type="inferred from homology"/>
<evidence type="ECO:0000256" key="3">
    <source>
        <dbReference type="ARBA" id="ARBA00039658"/>
    </source>
</evidence>
<protein>
    <recommendedName>
        <fullName evidence="3">Gypsy retrotransposon integrase-like protein 1</fullName>
        <ecNumber evidence="2">3.1.26.4</ecNumber>
    </recommendedName>
</protein>
<keyword evidence="7" id="KW-1185">Reference proteome</keyword>
<dbReference type="OrthoDB" id="775972at2759"/>
<dbReference type="Gene3D" id="1.10.340.70">
    <property type="match status" value="1"/>
</dbReference>
<dbReference type="CDD" id="cd01647">
    <property type="entry name" value="RT_LTR"/>
    <property type="match status" value="1"/>
</dbReference>
<dbReference type="PANTHER" id="PTHR37984:SF5">
    <property type="entry name" value="PROTEIN NYNRIN-LIKE"/>
    <property type="match status" value="1"/>
</dbReference>
<dbReference type="GO" id="GO:0004523">
    <property type="term" value="F:RNA-DNA hybrid ribonuclease activity"/>
    <property type="evidence" value="ECO:0007669"/>
    <property type="project" value="UniProtKB-EC"/>
</dbReference>
<dbReference type="SUPFAM" id="SSF56672">
    <property type="entry name" value="DNA/RNA polymerases"/>
    <property type="match status" value="1"/>
</dbReference>
<dbReference type="Gene3D" id="3.10.10.10">
    <property type="entry name" value="HIV Type 1 Reverse Transcriptase, subunit A, domain 1"/>
    <property type="match status" value="1"/>
</dbReference>
<reference evidence="6" key="1">
    <citation type="journal article" date="2023" name="Science">
        <title>Genome structures resolve the early diversification of teleost fishes.</title>
        <authorList>
            <person name="Parey E."/>
            <person name="Louis A."/>
            <person name="Montfort J."/>
            <person name="Bouchez O."/>
            <person name="Roques C."/>
            <person name="Iampietro C."/>
            <person name="Lluch J."/>
            <person name="Castinel A."/>
            <person name="Donnadieu C."/>
            <person name="Desvignes T."/>
            <person name="Floi Bucao C."/>
            <person name="Jouanno E."/>
            <person name="Wen M."/>
            <person name="Mejri S."/>
            <person name="Dirks R."/>
            <person name="Jansen H."/>
            <person name="Henkel C."/>
            <person name="Chen W.J."/>
            <person name="Zahm M."/>
            <person name="Cabau C."/>
            <person name="Klopp C."/>
            <person name="Thompson A.W."/>
            <person name="Robinson-Rechavi M."/>
            <person name="Braasch I."/>
            <person name="Lecointre G."/>
            <person name="Bobe J."/>
            <person name="Postlethwait J.H."/>
            <person name="Berthelot C."/>
            <person name="Roest Crollius H."/>
            <person name="Guiguen Y."/>
        </authorList>
    </citation>
    <scope>NUCLEOTIDE SEQUENCE</scope>
    <source>
        <strain evidence="6">WJC10195</strain>
    </source>
</reference>
<dbReference type="EC" id="3.1.26.4" evidence="2"/>
<comment type="similarity">
    <text evidence="1">Belongs to the beta type-B retroviral polymerase family. HERV class-II K(HML-2) pol subfamily.</text>
</comment>
<organism evidence="6 7">
    <name type="scientific">Synaphobranchus kaupii</name>
    <name type="common">Kaup's arrowtooth eel</name>
    <dbReference type="NCBI Taxonomy" id="118154"/>
    <lineage>
        <taxon>Eukaryota</taxon>
        <taxon>Metazoa</taxon>
        <taxon>Chordata</taxon>
        <taxon>Craniata</taxon>
        <taxon>Vertebrata</taxon>
        <taxon>Euteleostomi</taxon>
        <taxon>Actinopterygii</taxon>
        <taxon>Neopterygii</taxon>
        <taxon>Teleostei</taxon>
        <taxon>Anguilliformes</taxon>
        <taxon>Synaphobranchidae</taxon>
        <taxon>Synaphobranchus</taxon>
    </lineage>
</organism>
<gene>
    <name evidence="6" type="ORF">SKAU_G00247330</name>
</gene>
<dbReference type="Pfam" id="PF17921">
    <property type="entry name" value="Integrase_H2C2"/>
    <property type="match status" value="1"/>
</dbReference>
<evidence type="ECO:0000259" key="4">
    <source>
        <dbReference type="Pfam" id="PF00078"/>
    </source>
</evidence>
<dbReference type="InterPro" id="IPR041588">
    <property type="entry name" value="Integrase_H2C2"/>
</dbReference>
<dbReference type="InterPro" id="IPR050951">
    <property type="entry name" value="Retrovirus_Pol_polyprotein"/>
</dbReference>
<evidence type="ECO:0000256" key="1">
    <source>
        <dbReference type="ARBA" id="ARBA00010879"/>
    </source>
</evidence>
<dbReference type="EMBL" id="JAINUF010000009">
    <property type="protein sequence ID" value="KAJ8349603.1"/>
    <property type="molecule type" value="Genomic_DNA"/>
</dbReference>
<dbReference type="PANTHER" id="PTHR37984">
    <property type="entry name" value="PROTEIN CBG26694"/>
    <property type="match status" value="1"/>
</dbReference>
<accession>A0A9Q1F261</accession>
<name>A0A9Q1F261_SYNKA</name>
<evidence type="ECO:0000259" key="5">
    <source>
        <dbReference type="Pfam" id="PF17921"/>
    </source>
</evidence>
<evidence type="ECO:0000256" key="2">
    <source>
        <dbReference type="ARBA" id="ARBA00012180"/>
    </source>
</evidence>
<feature type="domain" description="Integrase zinc-binding" evidence="5">
    <location>
        <begin position="261"/>
        <end position="296"/>
    </location>
</feature>
<dbReference type="Pfam" id="PF00078">
    <property type="entry name" value="RVT_1"/>
    <property type="match status" value="1"/>
</dbReference>
<evidence type="ECO:0000313" key="7">
    <source>
        <dbReference type="Proteomes" id="UP001152622"/>
    </source>
</evidence>
<evidence type="ECO:0000313" key="6">
    <source>
        <dbReference type="EMBL" id="KAJ8349603.1"/>
    </source>
</evidence>
<dbReference type="Gene3D" id="3.30.70.270">
    <property type="match status" value="1"/>
</dbReference>
<dbReference type="AlphaFoldDB" id="A0A9Q1F261"/>
<dbReference type="InterPro" id="IPR043128">
    <property type="entry name" value="Rev_trsase/Diguanyl_cyclase"/>
</dbReference>
<feature type="domain" description="Reverse transcriptase" evidence="4">
    <location>
        <begin position="3"/>
        <end position="83"/>
    </location>
</feature>
<dbReference type="Proteomes" id="UP001152622">
    <property type="component" value="Chromosome 9"/>
</dbReference>
<dbReference type="InterPro" id="IPR000477">
    <property type="entry name" value="RT_dom"/>
</dbReference>
<sequence length="304" mass="33548">MSHAYQQLVLDPESRPVVTINTHKGLFQYTRLPFGVSSACAIFQRAMEGLLAGIDHVAIYLDDLLITGSNYQQHLETLQAVLPHLPAQTGEAYSKGAAFQRSKDLFSSTALLVHYDPALPLVIAADRITIWRAEEYSTNRVCSPSEVGPSADALLVQSSVQARPHYSTDGLSRLPLPQTATSPSITPELISLLQQLKTAPITSQQLMLWTRCDPLLSRVCRFVGEGWPVSCPSEDLLPFFKKRDELTVESGVLLWGMRVVVPPPGRETLLEELHDTHPGITRMKSTARAYMWWPGLGHRTGGPG</sequence>